<organism evidence="1 2">
    <name type="scientific">Maledivibacter halophilus</name>
    <dbReference type="NCBI Taxonomy" id="36842"/>
    <lineage>
        <taxon>Bacteria</taxon>
        <taxon>Bacillati</taxon>
        <taxon>Bacillota</taxon>
        <taxon>Clostridia</taxon>
        <taxon>Peptostreptococcales</taxon>
        <taxon>Caminicellaceae</taxon>
        <taxon>Maledivibacter</taxon>
    </lineage>
</organism>
<dbReference type="RefSeq" id="WP_079489230.1">
    <property type="nucleotide sequence ID" value="NZ_FUZT01000001.1"/>
</dbReference>
<gene>
    <name evidence="1" type="ORF">SAMN02194393_00608</name>
</gene>
<evidence type="ECO:0000313" key="1">
    <source>
        <dbReference type="EMBL" id="SKC41051.1"/>
    </source>
</evidence>
<dbReference type="EMBL" id="FUZT01000001">
    <property type="protein sequence ID" value="SKC41051.1"/>
    <property type="molecule type" value="Genomic_DNA"/>
</dbReference>
<evidence type="ECO:0000313" key="2">
    <source>
        <dbReference type="Proteomes" id="UP000190285"/>
    </source>
</evidence>
<dbReference type="STRING" id="36842.SAMN02194393_00608"/>
<accession>A0A1T5IPI2</accession>
<sequence length="143" mass="17025">MFLELLNKKDYNIEAKQLYLELNQDNNRSHNSLTISEIKEIITERNNILVNYGLVELSVDVIKKLIKNFSSSPYIIQENYMDTVVELQEIFYYAKRETDDKLGDDMLIKLMTEKFNNDCRGSLDLLWISIERYATKFRRDNLK</sequence>
<dbReference type="InterPro" id="IPR046286">
    <property type="entry name" value="DUF6323"/>
</dbReference>
<dbReference type="Pfam" id="PF19848">
    <property type="entry name" value="DUF6323"/>
    <property type="match status" value="1"/>
</dbReference>
<keyword evidence="2" id="KW-1185">Reference proteome</keyword>
<proteinExistence type="predicted"/>
<name>A0A1T5IPI2_9FIRM</name>
<dbReference type="AlphaFoldDB" id="A0A1T5IPI2"/>
<reference evidence="1 2" key="1">
    <citation type="submission" date="2017-02" db="EMBL/GenBank/DDBJ databases">
        <authorList>
            <person name="Peterson S.W."/>
        </authorList>
    </citation>
    <scope>NUCLEOTIDE SEQUENCE [LARGE SCALE GENOMIC DNA]</scope>
    <source>
        <strain evidence="1 2">M1</strain>
    </source>
</reference>
<protein>
    <submittedName>
        <fullName evidence="1">Uncharacterized protein</fullName>
    </submittedName>
</protein>
<dbReference type="OrthoDB" id="1707441at2"/>
<dbReference type="Proteomes" id="UP000190285">
    <property type="component" value="Unassembled WGS sequence"/>
</dbReference>